<evidence type="ECO:0000313" key="1">
    <source>
        <dbReference type="EMBL" id="OGG01826.1"/>
    </source>
</evidence>
<dbReference type="Proteomes" id="UP000178448">
    <property type="component" value="Unassembled WGS sequence"/>
</dbReference>
<proteinExistence type="predicted"/>
<comment type="caution">
    <text evidence="1">The sequence shown here is derived from an EMBL/GenBank/DDBJ whole genome shotgun (WGS) entry which is preliminary data.</text>
</comment>
<gene>
    <name evidence="1" type="ORF">A2Z33_01060</name>
</gene>
<organism evidence="1 2">
    <name type="scientific">Candidatus Gottesmanbacteria bacterium RBG_16_52_11</name>
    <dbReference type="NCBI Taxonomy" id="1798374"/>
    <lineage>
        <taxon>Bacteria</taxon>
        <taxon>Candidatus Gottesmaniibacteriota</taxon>
    </lineage>
</organism>
<dbReference type="AlphaFoldDB" id="A0A1F5YNX2"/>
<name>A0A1F5YNX2_9BACT</name>
<protein>
    <submittedName>
        <fullName evidence="1">Uncharacterized protein</fullName>
    </submittedName>
</protein>
<sequence>MSKILNIVSAINSVNIPEGNRPIAPWLSDETVARVYVKSVNPEGLTALSVIATLIPDELAGYAGLAYLKSAEAESVMKLRMQGVVIDETGRSGILEHYGLQMPVPGRENELPGYAGELNVYPIRRETE</sequence>
<accession>A0A1F5YNX2</accession>
<evidence type="ECO:0000313" key="2">
    <source>
        <dbReference type="Proteomes" id="UP000178448"/>
    </source>
</evidence>
<dbReference type="EMBL" id="MFJD01000009">
    <property type="protein sequence ID" value="OGG01826.1"/>
    <property type="molecule type" value="Genomic_DNA"/>
</dbReference>
<reference evidence="1 2" key="1">
    <citation type="journal article" date="2016" name="Nat. Commun.">
        <title>Thousands of microbial genomes shed light on interconnected biogeochemical processes in an aquifer system.</title>
        <authorList>
            <person name="Anantharaman K."/>
            <person name="Brown C.T."/>
            <person name="Hug L.A."/>
            <person name="Sharon I."/>
            <person name="Castelle C.J."/>
            <person name="Probst A.J."/>
            <person name="Thomas B.C."/>
            <person name="Singh A."/>
            <person name="Wilkins M.J."/>
            <person name="Karaoz U."/>
            <person name="Brodie E.L."/>
            <person name="Williams K.H."/>
            <person name="Hubbard S.S."/>
            <person name="Banfield J.F."/>
        </authorList>
    </citation>
    <scope>NUCLEOTIDE SEQUENCE [LARGE SCALE GENOMIC DNA]</scope>
</reference>